<accession>A0A0M4EFV8</accession>
<evidence type="ECO:0000259" key="3">
    <source>
        <dbReference type="PROSITE" id="PS50013"/>
    </source>
</evidence>
<dbReference type="CDD" id="cd00034">
    <property type="entry name" value="CSD"/>
    <property type="match status" value="1"/>
</dbReference>
<name>A0A0M4EFV8_DROBS</name>
<gene>
    <name evidence="4" type="ORF">Dbus_chr3Rg1878</name>
</gene>
<dbReference type="SMART" id="SM00298">
    <property type="entry name" value="CHROMO"/>
    <property type="match status" value="2"/>
</dbReference>
<dbReference type="Pfam" id="PF00385">
    <property type="entry name" value="Chromo"/>
    <property type="match status" value="1"/>
</dbReference>
<dbReference type="InterPro" id="IPR051219">
    <property type="entry name" value="Heterochromatin_chromo-domain"/>
</dbReference>
<dbReference type="Gene3D" id="2.40.50.40">
    <property type="match status" value="2"/>
</dbReference>
<organism evidence="4 5">
    <name type="scientific">Drosophila busckii</name>
    <name type="common">Fruit fly</name>
    <dbReference type="NCBI Taxonomy" id="30019"/>
    <lineage>
        <taxon>Eukaryota</taxon>
        <taxon>Metazoa</taxon>
        <taxon>Ecdysozoa</taxon>
        <taxon>Arthropoda</taxon>
        <taxon>Hexapoda</taxon>
        <taxon>Insecta</taxon>
        <taxon>Pterygota</taxon>
        <taxon>Neoptera</taxon>
        <taxon>Endopterygota</taxon>
        <taxon>Diptera</taxon>
        <taxon>Brachycera</taxon>
        <taxon>Muscomorpha</taxon>
        <taxon>Ephydroidea</taxon>
        <taxon>Drosophilidae</taxon>
        <taxon>Drosophila</taxon>
    </lineage>
</organism>
<feature type="domain" description="Chromo" evidence="3">
    <location>
        <begin position="45"/>
        <end position="103"/>
    </location>
</feature>
<dbReference type="OrthoDB" id="433924at2759"/>
<dbReference type="CDD" id="cd00024">
    <property type="entry name" value="CD_CSD"/>
    <property type="match status" value="1"/>
</dbReference>
<keyword evidence="5" id="KW-1185">Reference proteome</keyword>
<dbReference type="STRING" id="30019.A0A0M4EFV8"/>
<keyword evidence="2" id="KW-0539">Nucleus</keyword>
<evidence type="ECO:0000256" key="1">
    <source>
        <dbReference type="ARBA" id="ARBA00004123"/>
    </source>
</evidence>
<dbReference type="InterPro" id="IPR000953">
    <property type="entry name" value="Chromo/chromo_shadow_dom"/>
</dbReference>
<dbReference type="InterPro" id="IPR016197">
    <property type="entry name" value="Chromo-like_dom_sf"/>
</dbReference>
<dbReference type="PROSITE" id="PS50013">
    <property type="entry name" value="CHROMO_2"/>
    <property type="match status" value="1"/>
</dbReference>
<dbReference type="InterPro" id="IPR008251">
    <property type="entry name" value="Chromo_shadow_dom"/>
</dbReference>
<dbReference type="OMA" id="YVEIPQM"/>
<dbReference type="GO" id="GO:0005634">
    <property type="term" value="C:nucleus"/>
    <property type="evidence" value="ECO:0007669"/>
    <property type="project" value="UniProtKB-SubCell"/>
</dbReference>
<evidence type="ECO:0000313" key="5">
    <source>
        <dbReference type="Proteomes" id="UP000494163"/>
    </source>
</evidence>
<dbReference type="SMR" id="A0A0M4EFV8"/>
<evidence type="ECO:0000256" key="2">
    <source>
        <dbReference type="ARBA" id="ARBA00023242"/>
    </source>
</evidence>
<dbReference type="Proteomes" id="UP000494163">
    <property type="component" value="Chromosome 3R"/>
</dbReference>
<sequence>MSPLDDDFTDTDTDSLTSLDMQVAAAEELYTSDDSLADVNLDREYIVERILDRRKCHNRLEYFVKWLDFPETDNTWERADNLSCKDLVHEFELQYAENNAKRKLELEANENYERLAKRFKCDEALLKNNVFECGYDPLAILSATDCAGKITFLIKFKCLDQAELVPAEEAYEYIPQLVIKYYEQRCRELDAFVIPNKK</sequence>
<protein>
    <submittedName>
        <fullName evidence="4">HP1e</fullName>
    </submittedName>
</protein>
<proteinExistence type="predicted"/>
<dbReference type="Pfam" id="PF01393">
    <property type="entry name" value="Chromo_shadow"/>
    <property type="match status" value="1"/>
</dbReference>
<dbReference type="AlphaFoldDB" id="A0A0M4EFV8"/>
<reference evidence="4 5" key="1">
    <citation type="submission" date="2015-08" db="EMBL/GenBank/DDBJ databases">
        <title>Ancestral chromatin configuration constrains chromatin evolution on differentiating sex chromosomes in Drosophila.</title>
        <authorList>
            <person name="Zhou Q."/>
            <person name="Bachtrog D."/>
        </authorList>
    </citation>
    <scope>NUCLEOTIDE SEQUENCE [LARGE SCALE GENOMIC DNA]</scope>
    <source>
        <tissue evidence="4">Whole larvae</tissue>
    </source>
</reference>
<comment type="subcellular location">
    <subcellularLocation>
        <location evidence="1">Nucleus</location>
    </subcellularLocation>
</comment>
<dbReference type="PANTHER" id="PTHR22812">
    <property type="entry name" value="CHROMOBOX PROTEIN"/>
    <property type="match status" value="1"/>
</dbReference>
<dbReference type="SUPFAM" id="SSF54160">
    <property type="entry name" value="Chromo domain-like"/>
    <property type="match status" value="2"/>
</dbReference>
<dbReference type="SMART" id="SM00300">
    <property type="entry name" value="ChSh"/>
    <property type="match status" value="1"/>
</dbReference>
<dbReference type="InterPro" id="IPR023780">
    <property type="entry name" value="Chromo_domain"/>
</dbReference>
<dbReference type="GO" id="GO:0005694">
    <property type="term" value="C:chromosome"/>
    <property type="evidence" value="ECO:0007669"/>
    <property type="project" value="UniProtKB-ARBA"/>
</dbReference>
<evidence type="ECO:0000313" key="4">
    <source>
        <dbReference type="EMBL" id="ALC47128.1"/>
    </source>
</evidence>
<dbReference type="EMBL" id="CP012526">
    <property type="protein sequence ID" value="ALC47128.1"/>
    <property type="molecule type" value="Genomic_DNA"/>
</dbReference>